<dbReference type="Proteomes" id="UP000523795">
    <property type="component" value="Unassembled WGS sequence"/>
</dbReference>
<organism evidence="2 3">
    <name type="scientific">Arthrobacter deserti</name>
    <dbReference type="NCBI Taxonomy" id="1742687"/>
    <lineage>
        <taxon>Bacteria</taxon>
        <taxon>Bacillati</taxon>
        <taxon>Actinomycetota</taxon>
        <taxon>Actinomycetes</taxon>
        <taxon>Micrococcales</taxon>
        <taxon>Micrococcaceae</taxon>
        <taxon>Arthrobacter</taxon>
    </lineage>
</organism>
<dbReference type="InterPro" id="IPR028082">
    <property type="entry name" value="Peripla_BP_I"/>
</dbReference>
<sequence>MRMKRLFAAALASGTAVPLLAGCAGGGAGSEADNAGARPAGCGDTEAVIGFADGYGSNSWKRLNRAELEDELSKCPSVTDFIYPDAQGDTQKAIPDINSLASQGANGILAFPDAGEAILPALRSAYKSDIAVVPYRVSPGGEAGRDYTTFVASDF</sequence>
<proteinExistence type="predicted"/>
<name>A0ABX1JU35_9MICC</name>
<dbReference type="PROSITE" id="PS51257">
    <property type="entry name" value="PROKAR_LIPOPROTEIN"/>
    <property type="match status" value="1"/>
</dbReference>
<feature type="signal peptide" evidence="1">
    <location>
        <begin position="1"/>
        <end position="21"/>
    </location>
</feature>
<dbReference type="EMBL" id="JAAZSR010000757">
    <property type="protein sequence ID" value="NKX52809.1"/>
    <property type="molecule type" value="Genomic_DNA"/>
</dbReference>
<protein>
    <submittedName>
        <fullName evidence="2">Sugar ABC transporter substrate-binding protein</fullName>
    </submittedName>
</protein>
<gene>
    <name evidence="2" type="ORF">HER39_19975</name>
</gene>
<feature type="chain" id="PRO_5045932385" evidence="1">
    <location>
        <begin position="22"/>
        <end position="155"/>
    </location>
</feature>
<dbReference type="Gene3D" id="3.40.50.2300">
    <property type="match status" value="1"/>
</dbReference>
<reference evidence="2 3" key="1">
    <citation type="submission" date="2020-04" db="EMBL/GenBank/DDBJ databases">
        <authorList>
            <person name="Liu S."/>
        </authorList>
    </citation>
    <scope>NUCLEOTIDE SEQUENCE [LARGE SCALE GENOMIC DNA]</scope>
    <source>
        <strain evidence="2 3">CGMCC 1.15091</strain>
    </source>
</reference>
<evidence type="ECO:0000256" key="1">
    <source>
        <dbReference type="SAM" id="SignalP"/>
    </source>
</evidence>
<evidence type="ECO:0000313" key="3">
    <source>
        <dbReference type="Proteomes" id="UP000523795"/>
    </source>
</evidence>
<evidence type="ECO:0000313" key="2">
    <source>
        <dbReference type="EMBL" id="NKX52809.1"/>
    </source>
</evidence>
<keyword evidence="3" id="KW-1185">Reference proteome</keyword>
<feature type="non-terminal residue" evidence="2">
    <location>
        <position position="155"/>
    </location>
</feature>
<keyword evidence="1" id="KW-0732">Signal</keyword>
<dbReference type="SUPFAM" id="SSF53822">
    <property type="entry name" value="Periplasmic binding protein-like I"/>
    <property type="match status" value="1"/>
</dbReference>
<accession>A0ABX1JU35</accession>
<comment type="caution">
    <text evidence="2">The sequence shown here is derived from an EMBL/GenBank/DDBJ whole genome shotgun (WGS) entry which is preliminary data.</text>
</comment>